<protein>
    <recommendedName>
        <fullName evidence="1">MADF domain-containing protein</fullName>
    </recommendedName>
</protein>
<gene>
    <name evidence="2" type="ORF">NQ314_005011</name>
</gene>
<dbReference type="EMBL" id="JANEYF010001400">
    <property type="protein sequence ID" value="KAJ8964277.1"/>
    <property type="molecule type" value="Genomic_DNA"/>
</dbReference>
<evidence type="ECO:0000259" key="1">
    <source>
        <dbReference type="Pfam" id="PF10545"/>
    </source>
</evidence>
<proteinExistence type="predicted"/>
<name>A0AAV8ZIH4_9CUCU</name>
<dbReference type="AlphaFoldDB" id="A0AAV8ZIH4"/>
<sequence>MKGLVNDVWKRIADTMGVPVHELKKKKESLMTSFRANLKKKLLSLKSGAGEEDAYQPIWIFYDVMEVFLRNVYESTSIMNSEENVSKTKQFFNYIYLKQTHHTI</sequence>
<evidence type="ECO:0000313" key="3">
    <source>
        <dbReference type="Proteomes" id="UP001162156"/>
    </source>
</evidence>
<dbReference type="Proteomes" id="UP001162156">
    <property type="component" value="Unassembled WGS sequence"/>
</dbReference>
<feature type="domain" description="MADF" evidence="1">
    <location>
        <begin position="5"/>
        <end position="66"/>
    </location>
</feature>
<dbReference type="InterPro" id="IPR006578">
    <property type="entry name" value="MADF-dom"/>
</dbReference>
<dbReference type="Pfam" id="PF10545">
    <property type="entry name" value="MADF_DNA_bdg"/>
    <property type="match status" value="1"/>
</dbReference>
<comment type="caution">
    <text evidence="2">The sequence shown here is derived from an EMBL/GenBank/DDBJ whole genome shotgun (WGS) entry which is preliminary data.</text>
</comment>
<keyword evidence="3" id="KW-1185">Reference proteome</keyword>
<accession>A0AAV8ZIH4</accession>
<organism evidence="2 3">
    <name type="scientific">Rhamnusium bicolor</name>
    <dbReference type="NCBI Taxonomy" id="1586634"/>
    <lineage>
        <taxon>Eukaryota</taxon>
        <taxon>Metazoa</taxon>
        <taxon>Ecdysozoa</taxon>
        <taxon>Arthropoda</taxon>
        <taxon>Hexapoda</taxon>
        <taxon>Insecta</taxon>
        <taxon>Pterygota</taxon>
        <taxon>Neoptera</taxon>
        <taxon>Endopterygota</taxon>
        <taxon>Coleoptera</taxon>
        <taxon>Polyphaga</taxon>
        <taxon>Cucujiformia</taxon>
        <taxon>Chrysomeloidea</taxon>
        <taxon>Cerambycidae</taxon>
        <taxon>Lepturinae</taxon>
        <taxon>Rhagiini</taxon>
        <taxon>Rhamnusium</taxon>
    </lineage>
</organism>
<reference evidence="2" key="1">
    <citation type="journal article" date="2023" name="Insect Mol. Biol.">
        <title>Genome sequencing provides insights into the evolution of gene families encoding plant cell wall-degrading enzymes in longhorned beetles.</title>
        <authorList>
            <person name="Shin N.R."/>
            <person name="Okamura Y."/>
            <person name="Kirsch R."/>
            <person name="Pauchet Y."/>
        </authorList>
    </citation>
    <scope>NUCLEOTIDE SEQUENCE</scope>
    <source>
        <strain evidence="2">RBIC_L_NR</strain>
    </source>
</reference>
<evidence type="ECO:0000313" key="2">
    <source>
        <dbReference type="EMBL" id="KAJ8964277.1"/>
    </source>
</evidence>